<dbReference type="AlphaFoldDB" id="A0A9N9X9Z8"/>
<dbReference type="PANTHER" id="PTHR46481:SF10">
    <property type="entry name" value="ZINC FINGER BED DOMAIN-CONTAINING PROTEIN 39"/>
    <property type="match status" value="1"/>
</dbReference>
<dbReference type="InterPro" id="IPR007021">
    <property type="entry name" value="DUF659"/>
</dbReference>
<dbReference type="GO" id="GO:0008270">
    <property type="term" value="F:zinc ion binding"/>
    <property type="evidence" value="ECO:0007669"/>
    <property type="project" value="UniProtKB-KW"/>
</dbReference>
<dbReference type="OrthoDB" id="1607513at2759"/>
<gene>
    <name evidence="7" type="ORF">DIABBA_LOCUS6690</name>
</gene>
<evidence type="ECO:0000256" key="4">
    <source>
        <dbReference type="ARBA" id="ARBA00022833"/>
    </source>
</evidence>
<dbReference type="EMBL" id="OU898279">
    <property type="protein sequence ID" value="CAG9833279.1"/>
    <property type="molecule type" value="Genomic_DNA"/>
</dbReference>
<evidence type="ECO:0000256" key="3">
    <source>
        <dbReference type="ARBA" id="ARBA00022771"/>
    </source>
</evidence>
<evidence type="ECO:0000256" key="2">
    <source>
        <dbReference type="ARBA" id="ARBA00022723"/>
    </source>
</evidence>
<keyword evidence="3" id="KW-0863">Zinc-finger</keyword>
<evidence type="ECO:0000256" key="5">
    <source>
        <dbReference type="ARBA" id="ARBA00023242"/>
    </source>
</evidence>
<comment type="subcellular location">
    <subcellularLocation>
        <location evidence="1">Nucleus</location>
    </subcellularLocation>
</comment>
<protein>
    <recommendedName>
        <fullName evidence="6">DUF659 domain-containing protein</fullName>
    </recommendedName>
</protein>
<name>A0A9N9X9Z8_DIABA</name>
<keyword evidence="5" id="KW-0539">Nucleus</keyword>
<proteinExistence type="predicted"/>
<evidence type="ECO:0000259" key="6">
    <source>
        <dbReference type="Pfam" id="PF04937"/>
    </source>
</evidence>
<dbReference type="Pfam" id="PF04937">
    <property type="entry name" value="DUF659"/>
    <property type="match status" value="1"/>
</dbReference>
<dbReference type="SUPFAM" id="SSF53098">
    <property type="entry name" value="Ribonuclease H-like"/>
    <property type="match status" value="1"/>
</dbReference>
<sequence length="214" mass="24663">MEKFVIATKKQKVTEEKPTSSCEGFKNFVNMLDPKYVLPSKYTIRETIMKDMYKKCVLKQNNFVSITTDSWTSVSTESYMAITCHYIDQNFNLKNSILAVPKLKEHHTAENLASVLQQTFEEWEIAKKVTCIVTDNAPNMIKMCELLQKRHLPCFAHLINLVVQDNLKLKSVQTVLTKCKEIVRYFKSSTTAHEMFMNHQKENGASNSAVKLLQ</sequence>
<evidence type="ECO:0000256" key="1">
    <source>
        <dbReference type="ARBA" id="ARBA00004123"/>
    </source>
</evidence>
<accession>A0A9N9X9Z8</accession>
<dbReference type="InterPro" id="IPR012337">
    <property type="entry name" value="RNaseH-like_sf"/>
</dbReference>
<feature type="domain" description="DUF659" evidence="6">
    <location>
        <begin position="59"/>
        <end position="182"/>
    </location>
</feature>
<evidence type="ECO:0000313" key="8">
    <source>
        <dbReference type="Proteomes" id="UP001153709"/>
    </source>
</evidence>
<keyword evidence="2" id="KW-0479">Metal-binding</keyword>
<dbReference type="GO" id="GO:0005634">
    <property type="term" value="C:nucleus"/>
    <property type="evidence" value="ECO:0007669"/>
    <property type="project" value="UniProtKB-SubCell"/>
</dbReference>
<reference evidence="7" key="1">
    <citation type="submission" date="2022-01" db="EMBL/GenBank/DDBJ databases">
        <authorList>
            <person name="King R."/>
        </authorList>
    </citation>
    <scope>NUCLEOTIDE SEQUENCE</scope>
</reference>
<keyword evidence="4" id="KW-0862">Zinc</keyword>
<dbReference type="Proteomes" id="UP001153709">
    <property type="component" value="Chromosome 4"/>
</dbReference>
<keyword evidence="8" id="KW-1185">Reference proteome</keyword>
<dbReference type="InterPro" id="IPR052035">
    <property type="entry name" value="ZnF_BED_domain_contain"/>
</dbReference>
<organism evidence="7 8">
    <name type="scientific">Diabrotica balteata</name>
    <name type="common">Banded cucumber beetle</name>
    <dbReference type="NCBI Taxonomy" id="107213"/>
    <lineage>
        <taxon>Eukaryota</taxon>
        <taxon>Metazoa</taxon>
        <taxon>Ecdysozoa</taxon>
        <taxon>Arthropoda</taxon>
        <taxon>Hexapoda</taxon>
        <taxon>Insecta</taxon>
        <taxon>Pterygota</taxon>
        <taxon>Neoptera</taxon>
        <taxon>Endopterygota</taxon>
        <taxon>Coleoptera</taxon>
        <taxon>Polyphaga</taxon>
        <taxon>Cucujiformia</taxon>
        <taxon>Chrysomeloidea</taxon>
        <taxon>Chrysomelidae</taxon>
        <taxon>Galerucinae</taxon>
        <taxon>Diabroticina</taxon>
        <taxon>Diabroticites</taxon>
        <taxon>Diabrotica</taxon>
    </lineage>
</organism>
<evidence type="ECO:0000313" key="7">
    <source>
        <dbReference type="EMBL" id="CAG9833279.1"/>
    </source>
</evidence>
<dbReference type="PANTHER" id="PTHR46481">
    <property type="entry name" value="ZINC FINGER BED DOMAIN-CONTAINING PROTEIN 4"/>
    <property type="match status" value="1"/>
</dbReference>